<dbReference type="GO" id="GO:0006508">
    <property type="term" value="P:proteolysis"/>
    <property type="evidence" value="ECO:0007669"/>
    <property type="project" value="UniProtKB-KW"/>
</dbReference>
<proteinExistence type="predicted"/>
<dbReference type="GO" id="GO:0008233">
    <property type="term" value="F:peptidase activity"/>
    <property type="evidence" value="ECO:0007669"/>
    <property type="project" value="UniProtKB-KW"/>
</dbReference>
<evidence type="ECO:0000256" key="6">
    <source>
        <dbReference type="ARBA" id="ARBA00022989"/>
    </source>
</evidence>
<dbReference type="Pfam" id="PF04647">
    <property type="entry name" value="AgrB"/>
    <property type="match status" value="1"/>
</dbReference>
<evidence type="ECO:0000313" key="9">
    <source>
        <dbReference type="EMBL" id="RKD30544.1"/>
    </source>
</evidence>
<dbReference type="SMART" id="SM00793">
    <property type="entry name" value="AgrB"/>
    <property type="match status" value="1"/>
</dbReference>
<evidence type="ECO:0000256" key="3">
    <source>
        <dbReference type="ARBA" id="ARBA00022670"/>
    </source>
</evidence>
<keyword evidence="2" id="KW-0673">Quorum sensing</keyword>
<keyword evidence="1" id="KW-1003">Cell membrane</keyword>
<evidence type="ECO:0000256" key="7">
    <source>
        <dbReference type="ARBA" id="ARBA00023136"/>
    </source>
</evidence>
<keyword evidence="6 8" id="KW-1133">Transmembrane helix</keyword>
<gene>
    <name evidence="9" type="ORF">BET03_04185</name>
</gene>
<evidence type="ECO:0000256" key="4">
    <source>
        <dbReference type="ARBA" id="ARBA00022692"/>
    </source>
</evidence>
<feature type="transmembrane region" description="Helical" evidence="8">
    <location>
        <begin position="104"/>
        <end position="124"/>
    </location>
</feature>
<evidence type="ECO:0000256" key="8">
    <source>
        <dbReference type="SAM" id="Phobius"/>
    </source>
</evidence>
<dbReference type="InterPro" id="IPR006741">
    <property type="entry name" value="AgrB"/>
</dbReference>
<evidence type="ECO:0000256" key="5">
    <source>
        <dbReference type="ARBA" id="ARBA00022801"/>
    </source>
</evidence>
<keyword evidence="10" id="KW-1185">Reference proteome</keyword>
<dbReference type="GO" id="GO:0009372">
    <property type="term" value="P:quorum sensing"/>
    <property type="evidence" value="ECO:0007669"/>
    <property type="project" value="UniProtKB-KW"/>
</dbReference>
<dbReference type="GO" id="GO:0016020">
    <property type="term" value="C:membrane"/>
    <property type="evidence" value="ECO:0007669"/>
    <property type="project" value="InterPro"/>
</dbReference>
<keyword evidence="7 8" id="KW-0472">Membrane</keyword>
<evidence type="ECO:0000313" key="10">
    <source>
        <dbReference type="Proteomes" id="UP000284177"/>
    </source>
</evidence>
<reference evidence="9 10" key="1">
    <citation type="submission" date="2016-08" db="EMBL/GenBank/DDBJ databases">
        <title>Novel Firmicutes and Novel Genomes.</title>
        <authorList>
            <person name="Poppleton D.I."/>
            <person name="Gribaldo S."/>
        </authorList>
    </citation>
    <scope>NUCLEOTIDE SEQUENCE [LARGE SCALE GENOMIC DNA]</scope>
    <source>
        <strain evidence="9 10">CTT3</strain>
    </source>
</reference>
<evidence type="ECO:0008006" key="11">
    <source>
        <dbReference type="Google" id="ProtNLM"/>
    </source>
</evidence>
<protein>
    <recommendedName>
        <fullName evidence="11">Accessory regulator AgrB</fullName>
    </recommendedName>
</protein>
<dbReference type="Proteomes" id="UP000284177">
    <property type="component" value="Unassembled WGS sequence"/>
</dbReference>
<accession>A0A419SZ67</accession>
<feature type="transmembrane region" description="Helical" evidence="8">
    <location>
        <begin position="79"/>
        <end position="98"/>
    </location>
</feature>
<name>A0A419SZ67_9FIRM</name>
<dbReference type="EMBL" id="MCIB01000034">
    <property type="protein sequence ID" value="RKD30544.1"/>
    <property type="molecule type" value="Genomic_DNA"/>
</dbReference>
<organism evidence="9 10">
    <name type="scientific">Thermohalobacter berrensis</name>
    <dbReference type="NCBI Taxonomy" id="99594"/>
    <lineage>
        <taxon>Bacteria</taxon>
        <taxon>Bacillati</taxon>
        <taxon>Bacillota</taxon>
        <taxon>Tissierellia</taxon>
        <taxon>Tissierellales</taxon>
        <taxon>Thermohalobacteraceae</taxon>
        <taxon>Thermohalobacter</taxon>
    </lineage>
</organism>
<keyword evidence="3" id="KW-0645">Protease</keyword>
<feature type="transmembrane region" description="Helical" evidence="8">
    <location>
        <begin position="139"/>
        <end position="158"/>
    </location>
</feature>
<comment type="caution">
    <text evidence="9">The sequence shown here is derived from an EMBL/GenBank/DDBJ whole genome shotgun (WGS) entry which is preliminary data.</text>
</comment>
<feature type="transmembrane region" description="Helical" evidence="8">
    <location>
        <begin position="41"/>
        <end position="67"/>
    </location>
</feature>
<keyword evidence="4 8" id="KW-0812">Transmembrane</keyword>
<dbReference type="AlphaFoldDB" id="A0A419SZ67"/>
<evidence type="ECO:0000256" key="1">
    <source>
        <dbReference type="ARBA" id="ARBA00022475"/>
    </source>
</evidence>
<keyword evidence="5" id="KW-0378">Hydrolase</keyword>
<evidence type="ECO:0000256" key="2">
    <source>
        <dbReference type="ARBA" id="ARBA00022654"/>
    </source>
</evidence>
<sequence>MGRLAEIISKSIKENNPNLDRIQILKIRYGLECLLNELSKIIIYIFIFAFFDLLEHFFVALLFFCIIRAFSGGYHANTYWGCFFLTLGIFSTSILLGVSFSLPMYFKVFVIAISIIIAAILAPVDHPNKPILSAKRRKILKYVSIIVVISLWSISFLLPKLLSNIAIITILLQTLTLPLGKILNKETVQS</sequence>